<keyword evidence="5" id="KW-0732">Signal</keyword>
<evidence type="ECO:0000256" key="1">
    <source>
        <dbReference type="ARBA" id="ARBA00004196"/>
    </source>
</evidence>
<dbReference type="PANTHER" id="PTHR42852:SF6">
    <property type="entry name" value="THIOL:DISULFIDE INTERCHANGE PROTEIN DSBE"/>
    <property type="match status" value="1"/>
</dbReference>
<protein>
    <submittedName>
        <fullName evidence="7">TlpA family protein disulfide reductase</fullName>
    </submittedName>
</protein>
<evidence type="ECO:0000256" key="3">
    <source>
        <dbReference type="ARBA" id="ARBA00023157"/>
    </source>
</evidence>
<dbReference type="GO" id="GO:0030313">
    <property type="term" value="C:cell envelope"/>
    <property type="evidence" value="ECO:0007669"/>
    <property type="project" value="UniProtKB-SubCell"/>
</dbReference>
<sequence length="402" mass="44876">MKKNFLLILALLFSIILSAQEPSHSRLWRAIIHRPDGKQIVFNIASTEENGAPVIYILNAKERMRVPNVILTQDSIFIKMPVFESGFKAKIISADSINGVWTRASVGKNIVLPFTATSNDAIRFPAKYGNAKHNISGKWAMQFPSPAIGEFTQQGNRITGSVLTPTGDDRYLEGIVSGDSVWLSGFDGIHSLLYEAKINGDHLNGKLYSGATSMESFTAVKNDTASLPNSAAMYIRTGESGHLNFSFKNLDGKLISINNPQFKNKVVVIDIMGSWCPNCMDETAFLSDFYNKNKQRGIAMIGLCYELTTDFTRSRNSIMKFKDRFNVEYPLLITGVSVADPLRTEKTLPQLTPIKMFPTTIILDKTGKVRKIDTGFEGPATGEYYTEYVKEFNEYIDKLLKE</sequence>
<dbReference type="OrthoDB" id="616241at2"/>
<organism evidence="7 8">
    <name type="scientific">Arachidicoccus soli</name>
    <dbReference type="NCBI Taxonomy" id="2341117"/>
    <lineage>
        <taxon>Bacteria</taxon>
        <taxon>Pseudomonadati</taxon>
        <taxon>Bacteroidota</taxon>
        <taxon>Chitinophagia</taxon>
        <taxon>Chitinophagales</taxon>
        <taxon>Chitinophagaceae</taxon>
        <taxon>Arachidicoccus</taxon>
    </lineage>
</organism>
<dbReference type="GO" id="GO:0016491">
    <property type="term" value="F:oxidoreductase activity"/>
    <property type="evidence" value="ECO:0007669"/>
    <property type="project" value="InterPro"/>
</dbReference>
<evidence type="ECO:0000259" key="6">
    <source>
        <dbReference type="PROSITE" id="PS51352"/>
    </source>
</evidence>
<dbReference type="InterPro" id="IPR036249">
    <property type="entry name" value="Thioredoxin-like_sf"/>
</dbReference>
<dbReference type="PROSITE" id="PS51352">
    <property type="entry name" value="THIOREDOXIN_2"/>
    <property type="match status" value="1"/>
</dbReference>
<dbReference type="AlphaFoldDB" id="A0A386HLH0"/>
<keyword evidence="2" id="KW-0201">Cytochrome c-type biogenesis</keyword>
<accession>A0A386HLH0</accession>
<keyword evidence="8" id="KW-1185">Reference proteome</keyword>
<evidence type="ECO:0000256" key="4">
    <source>
        <dbReference type="ARBA" id="ARBA00023284"/>
    </source>
</evidence>
<keyword evidence="4" id="KW-0676">Redox-active center</keyword>
<evidence type="ECO:0000313" key="7">
    <source>
        <dbReference type="EMBL" id="AYD46748.1"/>
    </source>
</evidence>
<reference evidence="7 8" key="1">
    <citation type="submission" date="2018-09" db="EMBL/GenBank/DDBJ databases">
        <title>Arachidicoccus sp. nov., a bacterium isolated from soil.</title>
        <authorList>
            <person name="Weon H.-Y."/>
            <person name="Kwon S.-W."/>
            <person name="Lee S.A."/>
        </authorList>
    </citation>
    <scope>NUCLEOTIDE SEQUENCE [LARGE SCALE GENOMIC DNA]</scope>
    <source>
        <strain evidence="7 8">KIS59-12</strain>
    </source>
</reference>
<dbReference type="SUPFAM" id="SSF52833">
    <property type="entry name" value="Thioredoxin-like"/>
    <property type="match status" value="1"/>
</dbReference>
<keyword evidence="3" id="KW-1015">Disulfide bond</keyword>
<feature type="domain" description="Thioredoxin" evidence="6">
    <location>
        <begin position="236"/>
        <end position="394"/>
    </location>
</feature>
<proteinExistence type="predicted"/>
<feature type="chain" id="PRO_5017245846" evidence="5">
    <location>
        <begin position="20"/>
        <end position="402"/>
    </location>
</feature>
<dbReference type="PANTHER" id="PTHR42852">
    <property type="entry name" value="THIOL:DISULFIDE INTERCHANGE PROTEIN DSBE"/>
    <property type="match status" value="1"/>
</dbReference>
<dbReference type="InterPro" id="IPR013740">
    <property type="entry name" value="Redoxin"/>
</dbReference>
<dbReference type="InterPro" id="IPR050553">
    <property type="entry name" value="Thioredoxin_ResA/DsbE_sf"/>
</dbReference>
<dbReference type="InterPro" id="IPR013766">
    <property type="entry name" value="Thioredoxin_domain"/>
</dbReference>
<dbReference type="EMBL" id="CP032489">
    <property type="protein sequence ID" value="AYD46748.1"/>
    <property type="molecule type" value="Genomic_DNA"/>
</dbReference>
<dbReference type="RefSeq" id="WP_119985099.1">
    <property type="nucleotide sequence ID" value="NZ_CP032489.1"/>
</dbReference>
<evidence type="ECO:0000313" key="8">
    <source>
        <dbReference type="Proteomes" id="UP000266118"/>
    </source>
</evidence>
<dbReference type="CDD" id="cd02966">
    <property type="entry name" value="TlpA_like_family"/>
    <property type="match status" value="1"/>
</dbReference>
<name>A0A386HLH0_9BACT</name>
<dbReference type="KEGG" id="ark:D6B99_03410"/>
<gene>
    <name evidence="7" type="ORF">D6B99_03410</name>
</gene>
<evidence type="ECO:0000256" key="2">
    <source>
        <dbReference type="ARBA" id="ARBA00022748"/>
    </source>
</evidence>
<dbReference type="GO" id="GO:0017004">
    <property type="term" value="P:cytochrome complex assembly"/>
    <property type="evidence" value="ECO:0007669"/>
    <property type="project" value="UniProtKB-KW"/>
</dbReference>
<dbReference type="Gene3D" id="3.40.30.10">
    <property type="entry name" value="Glutaredoxin"/>
    <property type="match status" value="1"/>
</dbReference>
<feature type="signal peptide" evidence="5">
    <location>
        <begin position="1"/>
        <end position="19"/>
    </location>
</feature>
<evidence type="ECO:0000256" key="5">
    <source>
        <dbReference type="SAM" id="SignalP"/>
    </source>
</evidence>
<dbReference type="Pfam" id="PF08534">
    <property type="entry name" value="Redoxin"/>
    <property type="match status" value="1"/>
</dbReference>
<comment type="subcellular location">
    <subcellularLocation>
        <location evidence="1">Cell envelope</location>
    </subcellularLocation>
</comment>
<dbReference type="Proteomes" id="UP000266118">
    <property type="component" value="Chromosome"/>
</dbReference>